<dbReference type="Gene3D" id="3.10.310.30">
    <property type="match status" value="1"/>
</dbReference>
<dbReference type="EMBL" id="DROD01000483">
    <property type="protein sequence ID" value="HHJ53002.1"/>
    <property type="molecule type" value="Genomic_DNA"/>
</dbReference>
<dbReference type="Pfam" id="PF02272">
    <property type="entry name" value="DHHA1"/>
    <property type="match status" value="1"/>
</dbReference>
<reference evidence="2" key="1">
    <citation type="journal article" date="2020" name="mSystems">
        <title>Genome- and Community-Level Interaction Insights into Carbon Utilization and Element Cycling Functions of Hydrothermarchaeota in Hydrothermal Sediment.</title>
        <authorList>
            <person name="Zhou Z."/>
            <person name="Liu Y."/>
            <person name="Xu W."/>
            <person name="Pan J."/>
            <person name="Luo Z.H."/>
            <person name="Li M."/>
        </authorList>
    </citation>
    <scope>NUCLEOTIDE SEQUENCE [LARGE SCALE GENOMIC DNA]</scope>
    <source>
        <strain evidence="2">HyVt-527</strain>
    </source>
</reference>
<evidence type="ECO:0000259" key="1">
    <source>
        <dbReference type="Pfam" id="PF02272"/>
    </source>
</evidence>
<evidence type="ECO:0000313" key="2">
    <source>
        <dbReference type="EMBL" id="HHJ53002.1"/>
    </source>
</evidence>
<dbReference type="GO" id="GO:0003676">
    <property type="term" value="F:nucleic acid binding"/>
    <property type="evidence" value="ECO:0007669"/>
    <property type="project" value="InterPro"/>
</dbReference>
<dbReference type="InterPro" id="IPR038763">
    <property type="entry name" value="DHH_sf"/>
</dbReference>
<name>A0A7V5PPR5_CALAY</name>
<accession>A0A7V5PPR5</accession>
<comment type="caution">
    <text evidence="2">The sequence shown here is derived from an EMBL/GenBank/DDBJ whole genome shotgun (WGS) entry which is preliminary data.</text>
</comment>
<dbReference type="Proteomes" id="UP000886124">
    <property type="component" value="Unassembled WGS sequence"/>
</dbReference>
<dbReference type="InterPro" id="IPR051319">
    <property type="entry name" value="Oligoribo/pAp-PDE_c-di-AMP_PDE"/>
</dbReference>
<proteinExistence type="predicted"/>
<dbReference type="PANTHER" id="PTHR47618">
    <property type="entry name" value="BIFUNCTIONAL OLIGORIBONUCLEASE AND PAP PHOSPHATASE NRNA"/>
    <property type="match status" value="1"/>
</dbReference>
<gene>
    <name evidence="2" type="ORF">ENJ89_07385</name>
</gene>
<organism evidence="2">
    <name type="scientific">Caldithrix abyssi</name>
    <dbReference type="NCBI Taxonomy" id="187145"/>
    <lineage>
        <taxon>Bacteria</taxon>
        <taxon>Pseudomonadati</taxon>
        <taxon>Calditrichota</taxon>
        <taxon>Calditrichia</taxon>
        <taxon>Calditrichales</taxon>
        <taxon>Calditrichaceae</taxon>
        <taxon>Caldithrix</taxon>
    </lineage>
</organism>
<dbReference type="PANTHER" id="PTHR47618:SF1">
    <property type="entry name" value="BIFUNCTIONAL OLIGORIBONUCLEASE AND PAP PHOSPHATASE NRNA"/>
    <property type="match status" value="1"/>
</dbReference>
<dbReference type="SUPFAM" id="SSF64182">
    <property type="entry name" value="DHH phosphoesterases"/>
    <property type="match status" value="1"/>
</dbReference>
<sequence length="123" mass="13730">FENSFTALKTIGKGLSSLERYLDGQVIVIYLNQNDLQNNDQSEIEELANYTVAVRGGKVGLFIREIKPKFHKISLRSKSHVDVNQVAKAFNGGGHTRAAGCRIEGTKEQVIEMLVKEIARQLK</sequence>
<feature type="domain" description="DHHA1" evidence="1">
    <location>
        <begin position="24"/>
        <end position="122"/>
    </location>
</feature>
<protein>
    <submittedName>
        <fullName evidence="2">Bifunctional oligoribonuclease/PAP phosphatase NrnA</fullName>
    </submittedName>
</protein>
<dbReference type="AlphaFoldDB" id="A0A7V5PPR5"/>
<dbReference type="InterPro" id="IPR003156">
    <property type="entry name" value="DHHA1_dom"/>
</dbReference>
<feature type="non-terminal residue" evidence="2">
    <location>
        <position position="1"/>
    </location>
</feature>